<dbReference type="Pfam" id="PF09848">
    <property type="entry name" value="SLFN-g3_helicase"/>
    <property type="match status" value="1"/>
</dbReference>
<reference evidence="2 3" key="1">
    <citation type="submission" date="2024-03" db="EMBL/GenBank/DDBJ databases">
        <title>Human intestinal bacterial collection.</title>
        <authorList>
            <person name="Pauvert C."/>
            <person name="Hitch T.C.A."/>
            <person name="Clavel T."/>
        </authorList>
    </citation>
    <scope>NUCLEOTIDE SEQUENCE [LARGE SCALE GENOMIC DNA]</scope>
    <source>
        <strain evidence="2 3">CLA-AP-H27</strain>
    </source>
</reference>
<dbReference type="InterPro" id="IPR018647">
    <property type="entry name" value="SLFN_3-like_DNA/RNA_helicase"/>
</dbReference>
<evidence type="ECO:0000313" key="2">
    <source>
        <dbReference type="EMBL" id="MEQ2564046.1"/>
    </source>
</evidence>
<dbReference type="Proteomes" id="UP001437460">
    <property type="component" value="Unassembled WGS sequence"/>
</dbReference>
<organism evidence="2 3">
    <name type="scientific">Ventrimonas faecis</name>
    <dbReference type="NCBI Taxonomy" id="3133170"/>
    <lineage>
        <taxon>Bacteria</taxon>
        <taxon>Bacillati</taxon>
        <taxon>Bacillota</taxon>
        <taxon>Clostridia</taxon>
        <taxon>Lachnospirales</taxon>
        <taxon>Lachnospiraceae</taxon>
        <taxon>Ventrimonas</taxon>
    </lineage>
</organism>
<feature type="domain" description="Schlafen group 3-like DNA/RNA helicase" evidence="1">
    <location>
        <begin position="3"/>
        <end position="317"/>
    </location>
</feature>
<dbReference type="EMBL" id="JBBMFJ010000030">
    <property type="protein sequence ID" value="MEQ2564046.1"/>
    <property type="molecule type" value="Genomic_DNA"/>
</dbReference>
<dbReference type="RefSeq" id="WP_349230097.1">
    <property type="nucleotide sequence ID" value="NZ_JBBMFJ010000030.1"/>
</dbReference>
<comment type="caution">
    <text evidence="2">The sequence shown here is derived from an EMBL/GenBank/DDBJ whole genome shotgun (WGS) entry which is preliminary data.</text>
</comment>
<accession>A0ABV1HPR7</accession>
<sequence>MQFVQYVSKNAAPRTVYQFKLKGHMRKNSVDNLFKGSGSYTEAPRNSVGTILADEAHRLNEKSGMFQNMGENQIKEIIHAAACSVFFIDESQRVTLSDIGSVAEIEKWAALEKSEIIKIQLVSQFRCNGSDGYLAWLDQALEIRETANYDLDGIDYDIRICDTPAEMEAIVLEKNCARNRARILAGYCWNWPKDTRNNTNFHDIKIGDYSISWNLNGGDAFAISEESVHEAGCIHTSQGLEFDYTGVIIGDDMRFENGKVITDYTKRAKTDNSLKGIKTLAKKDKEKADQVADEIIKNTYRTLMTRGMKGCYVYCTDVALAQYFKKLLKQK</sequence>
<keyword evidence="3" id="KW-1185">Reference proteome</keyword>
<evidence type="ECO:0000259" key="1">
    <source>
        <dbReference type="Pfam" id="PF09848"/>
    </source>
</evidence>
<protein>
    <submittedName>
        <fullName evidence="2">DUF2075 domain-containing protein</fullName>
    </submittedName>
</protein>
<proteinExistence type="predicted"/>
<gene>
    <name evidence="2" type="ORF">WMO41_12875</name>
</gene>
<name>A0ABV1HPR7_9FIRM</name>
<evidence type="ECO:0000313" key="3">
    <source>
        <dbReference type="Proteomes" id="UP001437460"/>
    </source>
</evidence>